<keyword evidence="2" id="KW-1185">Reference proteome</keyword>
<reference evidence="1" key="1">
    <citation type="submission" date="2021-11" db="EMBL/GenBank/DDBJ databases">
        <title>Genome resources and taxonomic validation of 89 Xanthomonas strains.</title>
        <authorList>
            <person name="Tambong J.T."/>
        </authorList>
    </citation>
    <scope>NUCLEOTIDE SEQUENCE</scope>
    <source>
        <strain evidence="1">Bv 5-4A</strain>
    </source>
</reference>
<dbReference type="RefSeq" id="WP_228861409.1">
    <property type="nucleotide sequence ID" value="NZ_CP018470.1"/>
</dbReference>
<dbReference type="EMBL" id="JAJIUN010000005">
    <property type="protein sequence ID" value="MCC8620765.1"/>
    <property type="molecule type" value="Genomic_DNA"/>
</dbReference>
<organism evidence="1 2">
    <name type="scientific">Xanthomonas vesicatoria</name>
    <dbReference type="NCBI Taxonomy" id="56460"/>
    <lineage>
        <taxon>Bacteria</taxon>
        <taxon>Pseudomonadati</taxon>
        <taxon>Pseudomonadota</taxon>
        <taxon>Gammaproteobacteria</taxon>
        <taxon>Lysobacterales</taxon>
        <taxon>Lysobacteraceae</taxon>
        <taxon>Xanthomonas</taxon>
    </lineage>
</organism>
<sequence length="38" mass="4053">MFACRALAWRPALAALLQALVFGAVHWFGAAVVAGRHC</sequence>
<protein>
    <submittedName>
        <fullName evidence="1">Uncharacterized protein</fullName>
    </submittedName>
</protein>
<dbReference type="Proteomes" id="UP001430544">
    <property type="component" value="Unassembled WGS sequence"/>
</dbReference>
<evidence type="ECO:0000313" key="1">
    <source>
        <dbReference type="EMBL" id="MCC8620765.1"/>
    </source>
</evidence>
<evidence type="ECO:0000313" key="2">
    <source>
        <dbReference type="Proteomes" id="UP001430544"/>
    </source>
</evidence>
<comment type="caution">
    <text evidence="1">The sequence shown here is derived from an EMBL/GenBank/DDBJ whole genome shotgun (WGS) entry which is preliminary data.</text>
</comment>
<gene>
    <name evidence="1" type="ORF">LN473_01895</name>
</gene>
<accession>A0ABS8L6E8</accession>
<proteinExistence type="predicted"/>
<name>A0ABS8L6E8_9XANT</name>